<dbReference type="Proteomes" id="UP001629260">
    <property type="component" value="Unassembled WGS sequence"/>
</dbReference>
<evidence type="ECO:0000313" key="1">
    <source>
        <dbReference type="EMBL" id="MFL9832052.1"/>
    </source>
</evidence>
<keyword evidence="2" id="KW-1185">Reference proteome</keyword>
<evidence type="ECO:0000313" key="2">
    <source>
        <dbReference type="Proteomes" id="UP001629260"/>
    </source>
</evidence>
<organism evidence="1 2">
    <name type="scientific">Flavobacterium plantiphilum</name>
    <dbReference type="NCBI Taxonomy" id="3163297"/>
    <lineage>
        <taxon>Bacteria</taxon>
        <taxon>Pseudomonadati</taxon>
        <taxon>Bacteroidota</taxon>
        <taxon>Flavobacteriia</taxon>
        <taxon>Flavobacteriales</taxon>
        <taxon>Flavobacteriaceae</taxon>
        <taxon>Flavobacterium</taxon>
    </lineage>
</organism>
<reference evidence="1 2" key="1">
    <citation type="submission" date="2024-06" db="EMBL/GenBank/DDBJ databases">
        <authorList>
            <person name="Kaempfer P."/>
            <person name="Viver T."/>
        </authorList>
    </citation>
    <scope>NUCLEOTIDE SEQUENCE [LARGE SCALE GENOMIC DNA]</scope>
    <source>
        <strain evidence="1 2">ST-87</strain>
    </source>
</reference>
<sequence>MKRILTISIIHLILTLNSCKEKETSGIIIAETLYVHQGYETNKELRNLIQETLNKNEKAIPKMISFPCGGGAGCYDLGFVLTQIIYQIGEENFNQMVLRLDRNEIKGLRSLIRVGLEYGDHDNDGKVDDRKIENEFLILNETLKK</sequence>
<comment type="caution">
    <text evidence="1">The sequence shown here is derived from an EMBL/GenBank/DDBJ whole genome shotgun (WGS) entry which is preliminary data.</text>
</comment>
<dbReference type="EMBL" id="JBELQA010000009">
    <property type="protein sequence ID" value="MFL9832052.1"/>
    <property type="molecule type" value="Genomic_DNA"/>
</dbReference>
<gene>
    <name evidence="1" type="ORF">ABS764_14465</name>
</gene>
<name>A0ABW8XX49_9FLAO</name>
<accession>A0ABW8XX49</accession>
<dbReference type="RefSeq" id="WP_408082501.1">
    <property type="nucleotide sequence ID" value="NZ_JBELQA010000009.1"/>
</dbReference>
<protein>
    <recommendedName>
        <fullName evidence="3">EF-hand domain-containing protein</fullName>
    </recommendedName>
</protein>
<proteinExistence type="predicted"/>
<evidence type="ECO:0008006" key="3">
    <source>
        <dbReference type="Google" id="ProtNLM"/>
    </source>
</evidence>